<reference evidence="30" key="3">
    <citation type="journal article" date="2004" name="Chem. Biol.">
        <title>Structure-activity relationships in purine-based inhibitor binding to HSP90 isoforms.</title>
        <authorList>
            <person name="Wright L."/>
            <person name="Barril X."/>
            <person name="Dymock B."/>
            <person name="Sheridan L."/>
            <person name="Surgenor A."/>
            <person name="Beswick M."/>
            <person name="Drysdale M."/>
            <person name="Collier A."/>
            <person name="Massey A."/>
            <person name="Davies N."/>
            <person name="Fink A."/>
            <person name="Fromont C."/>
            <person name="Aherne W."/>
            <person name="Boxall K."/>
            <person name="Sharp S."/>
            <person name="Workman P."/>
            <person name="Hubbard R.E."/>
        </authorList>
    </citation>
    <scope>NUCLEOTIDE SEQUENCE</scope>
</reference>
<dbReference type="InterPro" id="IPR036641">
    <property type="entry name" value="HPT_dom_sf"/>
</dbReference>
<evidence type="ECO:0000256" key="11">
    <source>
        <dbReference type="ARBA" id="ARBA00022840"/>
    </source>
</evidence>
<dbReference type="FunFam" id="3.30.565.10:FF:000010">
    <property type="entry name" value="Sensor histidine kinase RcsC"/>
    <property type="match status" value="1"/>
</dbReference>
<proteinExistence type="predicted"/>
<evidence type="ECO:0000256" key="1">
    <source>
        <dbReference type="ARBA" id="ARBA00000085"/>
    </source>
</evidence>
<evidence type="ECO:0000256" key="17">
    <source>
        <dbReference type="ARBA" id="ARBA00064003"/>
    </source>
</evidence>
<protein>
    <recommendedName>
        <fullName evidence="18">Sensory/regulatory protein RpfC</fullName>
        <ecNumber evidence="3">2.7.13.3</ecNumber>
    </recommendedName>
    <alternativeName>
        <fullName evidence="19">Virulence sensor protein BvgS</fullName>
    </alternativeName>
</protein>
<dbReference type="FunFam" id="1.10.287.130:FF:000002">
    <property type="entry name" value="Two-component osmosensing histidine kinase"/>
    <property type="match status" value="1"/>
</dbReference>
<evidence type="ECO:0000256" key="7">
    <source>
        <dbReference type="ARBA" id="ARBA00022692"/>
    </source>
</evidence>
<reference evidence="30" key="1">
    <citation type="journal article" date="2004" name="Biochemistry">
        <title>Crystal structure of the C-terminal domain of the two-component system transmitter protein nitrogen regulator II (NRII; NtrB), regulator of nitrogen assimilation in Escherichia coli.</title>
        <authorList>
            <person name="Song Y."/>
            <person name="Peisach D."/>
            <person name="Pioszak A.A."/>
            <person name="Xu Z."/>
            <person name="Ninfa A.J."/>
        </authorList>
    </citation>
    <scope>NUCLEOTIDE SEQUENCE</scope>
</reference>
<dbReference type="InterPro" id="IPR003661">
    <property type="entry name" value="HisK_dim/P_dom"/>
</dbReference>
<dbReference type="SUPFAM" id="SSF55874">
    <property type="entry name" value="ATPase domain of HSP90 chaperone/DNA topoisomerase II/histidine kinase"/>
    <property type="match status" value="1"/>
</dbReference>
<comment type="catalytic activity">
    <reaction evidence="1">
        <text>ATP + protein L-histidine = ADP + protein N-phospho-L-histidine.</text>
        <dbReference type="EC" id="2.7.13.3"/>
    </reaction>
</comment>
<name>A0A8B6X820_9BURK</name>
<evidence type="ECO:0000256" key="15">
    <source>
        <dbReference type="ARBA" id="ARBA00023136"/>
    </source>
</evidence>
<dbReference type="CDD" id="cd00130">
    <property type="entry name" value="PAS"/>
    <property type="match status" value="1"/>
</dbReference>
<keyword evidence="13" id="KW-0902">Two-component regulatory system</keyword>
<evidence type="ECO:0000259" key="24">
    <source>
        <dbReference type="PROSITE" id="PS50109"/>
    </source>
</evidence>
<dbReference type="Gene3D" id="3.40.50.2300">
    <property type="match status" value="1"/>
</dbReference>
<dbReference type="GO" id="GO:0005886">
    <property type="term" value="C:plasma membrane"/>
    <property type="evidence" value="ECO:0007669"/>
    <property type="project" value="UniProtKB-SubCell"/>
</dbReference>
<keyword evidence="8" id="KW-0732">Signal</keyword>
<keyword evidence="6" id="KW-0808">Transferase</keyword>
<dbReference type="InterPro" id="IPR000700">
    <property type="entry name" value="PAS-assoc_C"/>
</dbReference>
<evidence type="ECO:0000259" key="28">
    <source>
        <dbReference type="PROSITE" id="PS50894"/>
    </source>
</evidence>
<evidence type="ECO:0000313" key="29">
    <source>
        <dbReference type="Proteomes" id="UP000675920"/>
    </source>
</evidence>
<feature type="modified residue" description="Phosphohistidine" evidence="20">
    <location>
        <position position="748"/>
    </location>
</feature>
<dbReference type="GO" id="GO:0000155">
    <property type="term" value="F:phosphorelay sensor kinase activity"/>
    <property type="evidence" value="ECO:0007669"/>
    <property type="project" value="InterPro"/>
</dbReference>
<dbReference type="InterPro" id="IPR001789">
    <property type="entry name" value="Sig_transdc_resp-reg_receiver"/>
</dbReference>
<feature type="domain" description="PAS" evidence="26">
    <location>
        <begin position="127"/>
        <end position="164"/>
    </location>
</feature>
<comment type="function">
    <text evidence="16">Member of the two-component regulatory system BvgS/BvgA. Phosphorylates BvgA via a four-step phosphorelay in response to environmental signals.</text>
</comment>
<feature type="domain" description="PAC" evidence="27">
    <location>
        <begin position="205"/>
        <end position="255"/>
    </location>
</feature>
<feature type="domain" description="Response regulatory" evidence="25">
    <location>
        <begin position="538"/>
        <end position="657"/>
    </location>
</feature>
<dbReference type="SMART" id="SM00073">
    <property type="entry name" value="HPT"/>
    <property type="match status" value="1"/>
</dbReference>
<dbReference type="PROSITE" id="PS50113">
    <property type="entry name" value="PAC"/>
    <property type="match status" value="1"/>
</dbReference>
<evidence type="ECO:0000256" key="9">
    <source>
        <dbReference type="ARBA" id="ARBA00022741"/>
    </source>
</evidence>
<organism evidence="29 30">
    <name type="scientific">Derxia gummosa DSM 723</name>
    <dbReference type="NCBI Taxonomy" id="1121388"/>
    <lineage>
        <taxon>Bacteria</taxon>
        <taxon>Pseudomonadati</taxon>
        <taxon>Pseudomonadota</taxon>
        <taxon>Betaproteobacteria</taxon>
        <taxon>Burkholderiales</taxon>
        <taxon>Alcaligenaceae</taxon>
        <taxon>Derxia</taxon>
    </lineage>
</organism>
<evidence type="ECO:0000313" key="30">
    <source>
        <dbReference type="RefSeq" id="WP_051377835.1"/>
    </source>
</evidence>
<dbReference type="EC" id="2.7.13.3" evidence="3"/>
<dbReference type="PANTHER" id="PTHR45339:SF1">
    <property type="entry name" value="HYBRID SIGNAL TRANSDUCTION HISTIDINE KINASE J"/>
    <property type="match status" value="1"/>
</dbReference>
<dbReference type="SMART" id="SM00448">
    <property type="entry name" value="REC"/>
    <property type="match status" value="1"/>
</dbReference>
<dbReference type="NCBIfam" id="TIGR00229">
    <property type="entry name" value="sensory_box"/>
    <property type="match status" value="1"/>
</dbReference>
<dbReference type="InterPro" id="IPR000014">
    <property type="entry name" value="PAS"/>
</dbReference>
<dbReference type="SUPFAM" id="SSF47384">
    <property type="entry name" value="Homodimeric domain of signal transducing histidine kinase"/>
    <property type="match status" value="1"/>
</dbReference>
<dbReference type="Pfam" id="PF00072">
    <property type="entry name" value="Response_reg"/>
    <property type="match status" value="1"/>
</dbReference>
<evidence type="ECO:0000256" key="14">
    <source>
        <dbReference type="ARBA" id="ARBA00023026"/>
    </source>
</evidence>
<dbReference type="CDD" id="cd16922">
    <property type="entry name" value="HATPase_EvgS-ArcB-TorS-like"/>
    <property type="match status" value="1"/>
</dbReference>
<dbReference type="PRINTS" id="PR00344">
    <property type="entry name" value="BCTRLSENSOR"/>
</dbReference>
<comment type="subcellular location">
    <subcellularLocation>
        <location evidence="2">Cell membrane</location>
        <topology evidence="2">Multi-pass membrane protein</topology>
    </subcellularLocation>
</comment>
<keyword evidence="29" id="KW-1185">Reference proteome</keyword>
<evidence type="ECO:0000256" key="12">
    <source>
        <dbReference type="ARBA" id="ARBA00022989"/>
    </source>
</evidence>
<dbReference type="InterPro" id="IPR004358">
    <property type="entry name" value="Sig_transdc_His_kin-like_C"/>
</dbReference>
<dbReference type="CDD" id="cd00082">
    <property type="entry name" value="HisKA"/>
    <property type="match status" value="1"/>
</dbReference>
<dbReference type="SMART" id="SM00388">
    <property type="entry name" value="HisKA"/>
    <property type="match status" value="1"/>
</dbReference>
<dbReference type="SMART" id="SM00387">
    <property type="entry name" value="HATPase_c"/>
    <property type="match status" value="1"/>
</dbReference>
<dbReference type="InterPro" id="IPR036097">
    <property type="entry name" value="HisK_dim/P_sf"/>
</dbReference>
<keyword evidence="4" id="KW-1003">Cell membrane</keyword>
<keyword evidence="15 23" id="KW-0472">Membrane</keyword>
<evidence type="ECO:0000256" key="16">
    <source>
        <dbReference type="ARBA" id="ARBA00058004"/>
    </source>
</evidence>
<evidence type="ECO:0000256" key="13">
    <source>
        <dbReference type="ARBA" id="ARBA00023012"/>
    </source>
</evidence>
<reference evidence="30" key="2">
    <citation type="journal article" date="2004" name="Cell">
        <title>The Mechanism of Hsp90 regulation by the protein kinase-specific cochaperone p50(cdc37).</title>
        <authorList>
            <person name="Roe S.M."/>
            <person name="Ali M.M."/>
            <person name="Meyer P."/>
            <person name="Vaughan C.K."/>
            <person name="Panaretou B."/>
            <person name="Piper P.W."/>
            <person name="Prodromou C."/>
            <person name="Pearl L.H."/>
        </authorList>
    </citation>
    <scope>NUCLEOTIDE SEQUENCE</scope>
</reference>
<dbReference type="InterPro" id="IPR035965">
    <property type="entry name" value="PAS-like_dom_sf"/>
</dbReference>
<evidence type="ECO:0000256" key="2">
    <source>
        <dbReference type="ARBA" id="ARBA00004651"/>
    </source>
</evidence>
<dbReference type="Proteomes" id="UP000675920">
    <property type="component" value="Unplaced"/>
</dbReference>
<evidence type="ECO:0000259" key="25">
    <source>
        <dbReference type="PROSITE" id="PS50110"/>
    </source>
</evidence>
<dbReference type="SUPFAM" id="SSF52172">
    <property type="entry name" value="CheY-like"/>
    <property type="match status" value="1"/>
</dbReference>
<evidence type="ECO:0000256" key="23">
    <source>
        <dbReference type="SAM" id="Phobius"/>
    </source>
</evidence>
<reference evidence="30" key="5">
    <citation type="submission" date="2025-08" db="UniProtKB">
        <authorList>
            <consortium name="RefSeq"/>
        </authorList>
    </citation>
    <scope>IDENTIFICATION</scope>
</reference>
<dbReference type="Gene3D" id="3.30.450.20">
    <property type="entry name" value="PAS domain"/>
    <property type="match status" value="1"/>
</dbReference>
<keyword evidence="14" id="KW-0843">Virulence</keyword>
<dbReference type="AlphaFoldDB" id="A0A8B6X820"/>
<dbReference type="InterPro" id="IPR008207">
    <property type="entry name" value="Sig_transdc_His_kin_Hpt_dom"/>
</dbReference>
<feature type="domain" description="HPt" evidence="28">
    <location>
        <begin position="709"/>
        <end position="804"/>
    </location>
</feature>
<evidence type="ECO:0000256" key="8">
    <source>
        <dbReference type="ARBA" id="ARBA00022729"/>
    </source>
</evidence>
<dbReference type="Pfam" id="PF00989">
    <property type="entry name" value="PAS"/>
    <property type="match status" value="1"/>
</dbReference>
<feature type="transmembrane region" description="Helical" evidence="23">
    <location>
        <begin position="47"/>
        <end position="67"/>
    </location>
</feature>
<keyword evidence="5 21" id="KW-0597">Phosphoprotein</keyword>
<evidence type="ECO:0000256" key="19">
    <source>
        <dbReference type="ARBA" id="ARBA00070152"/>
    </source>
</evidence>
<dbReference type="Pfam" id="PF01627">
    <property type="entry name" value="Hpt"/>
    <property type="match status" value="1"/>
</dbReference>
<keyword evidence="11 30" id="KW-0067">ATP-binding</keyword>
<evidence type="ECO:0000259" key="27">
    <source>
        <dbReference type="PROSITE" id="PS50113"/>
    </source>
</evidence>
<feature type="modified residue" description="4-aspartylphosphate" evidence="21">
    <location>
        <position position="587"/>
    </location>
</feature>
<dbReference type="PROSITE" id="PS50110">
    <property type="entry name" value="RESPONSE_REGULATORY"/>
    <property type="match status" value="1"/>
</dbReference>
<evidence type="ECO:0000256" key="18">
    <source>
        <dbReference type="ARBA" id="ARBA00068150"/>
    </source>
</evidence>
<feature type="region of interest" description="Disordered" evidence="22">
    <location>
        <begin position="815"/>
        <end position="856"/>
    </location>
</feature>
<evidence type="ECO:0000256" key="4">
    <source>
        <dbReference type="ARBA" id="ARBA00022475"/>
    </source>
</evidence>
<reference evidence="30" key="4">
    <citation type="journal article" date="2004" name="J. Biol. Chem.">
        <title>Ligand-induced conformational shift in the N-terminal domain of GRP94, an Hsp90 chaperone.</title>
        <authorList>
            <person name="Immormino R.M."/>
            <person name="Dollins D.E."/>
            <person name="Shaffer P.L."/>
            <person name="Soldano K.L."/>
            <person name="Walker M.A."/>
            <person name="Gewirth D.T."/>
        </authorList>
    </citation>
    <scope>NUCLEOTIDE SEQUENCE</scope>
</reference>
<dbReference type="InterPro" id="IPR005467">
    <property type="entry name" value="His_kinase_dom"/>
</dbReference>
<dbReference type="InterPro" id="IPR003594">
    <property type="entry name" value="HATPase_dom"/>
</dbReference>
<keyword evidence="12 23" id="KW-1133">Transmembrane helix</keyword>
<dbReference type="PANTHER" id="PTHR45339">
    <property type="entry name" value="HYBRID SIGNAL TRANSDUCTION HISTIDINE KINASE J"/>
    <property type="match status" value="1"/>
</dbReference>
<dbReference type="Gene3D" id="1.10.287.130">
    <property type="match status" value="1"/>
</dbReference>
<dbReference type="Pfam" id="PF02518">
    <property type="entry name" value="HATPase_c"/>
    <property type="match status" value="1"/>
</dbReference>
<dbReference type="Gene3D" id="1.20.120.160">
    <property type="entry name" value="HPT domain"/>
    <property type="match status" value="1"/>
</dbReference>
<evidence type="ECO:0000256" key="10">
    <source>
        <dbReference type="ARBA" id="ARBA00022777"/>
    </source>
</evidence>
<dbReference type="Pfam" id="PF00512">
    <property type="entry name" value="HisKA"/>
    <property type="match status" value="1"/>
</dbReference>
<comment type="subunit">
    <text evidence="17">At low DSF concentrations, interacts with RpfF.</text>
</comment>
<dbReference type="CDD" id="cd17546">
    <property type="entry name" value="REC_hyHK_CKI1_RcsC-like"/>
    <property type="match status" value="1"/>
</dbReference>
<dbReference type="PROSITE" id="PS50109">
    <property type="entry name" value="HIS_KIN"/>
    <property type="match status" value="1"/>
</dbReference>
<keyword evidence="7 23" id="KW-0812">Transmembrane</keyword>
<dbReference type="SUPFAM" id="SSF47226">
    <property type="entry name" value="Histidine-containing phosphotransfer domain, HPT domain"/>
    <property type="match status" value="1"/>
</dbReference>
<dbReference type="InterPro" id="IPR036890">
    <property type="entry name" value="HATPase_C_sf"/>
</dbReference>
<feature type="compositionally biased region" description="Low complexity" evidence="22">
    <location>
        <begin position="815"/>
        <end position="830"/>
    </location>
</feature>
<evidence type="ECO:0000256" key="6">
    <source>
        <dbReference type="ARBA" id="ARBA00022679"/>
    </source>
</evidence>
<evidence type="ECO:0000259" key="26">
    <source>
        <dbReference type="PROSITE" id="PS50112"/>
    </source>
</evidence>
<evidence type="ECO:0000256" key="20">
    <source>
        <dbReference type="PROSITE-ProRule" id="PRU00110"/>
    </source>
</evidence>
<accession>A0A8B6X820</accession>
<dbReference type="SUPFAM" id="SSF55785">
    <property type="entry name" value="PYP-like sensor domain (PAS domain)"/>
    <property type="match status" value="1"/>
</dbReference>
<evidence type="ECO:0000256" key="22">
    <source>
        <dbReference type="SAM" id="MobiDB-lite"/>
    </source>
</evidence>
<evidence type="ECO:0000256" key="3">
    <source>
        <dbReference type="ARBA" id="ARBA00012438"/>
    </source>
</evidence>
<dbReference type="CDD" id="cd00088">
    <property type="entry name" value="HPT"/>
    <property type="match status" value="1"/>
</dbReference>
<keyword evidence="10" id="KW-0418">Kinase</keyword>
<dbReference type="PROSITE" id="PS50894">
    <property type="entry name" value="HPT"/>
    <property type="match status" value="1"/>
</dbReference>
<dbReference type="PROSITE" id="PS50112">
    <property type="entry name" value="PAS"/>
    <property type="match status" value="1"/>
</dbReference>
<evidence type="ECO:0000256" key="21">
    <source>
        <dbReference type="PROSITE-ProRule" id="PRU00169"/>
    </source>
</evidence>
<evidence type="ECO:0000256" key="5">
    <source>
        <dbReference type="ARBA" id="ARBA00022553"/>
    </source>
</evidence>
<feature type="domain" description="Histidine kinase" evidence="24">
    <location>
        <begin position="273"/>
        <end position="500"/>
    </location>
</feature>
<dbReference type="RefSeq" id="WP_051377835.1">
    <property type="nucleotide sequence ID" value="NZ_AXWS01000007.1"/>
</dbReference>
<dbReference type="InterPro" id="IPR013767">
    <property type="entry name" value="PAS_fold"/>
</dbReference>
<sequence>MLQDHLLLLVPLACVITFAGVAGWPRLAPPPASERGWTRALGDTSWSGLGAGLAALLAWAALGAIATRRWLDPDALMLAAMSGIFVASRFTDLAHCARARRAQRLLAEAHDDLEARMRQQARQLDIERRRMGALIRVATDGYVMVDRAGLILELNAAAEALLGIAAGADVKDRSLLDALAPLATPRANPPADEFETWVGARGTRLRFEQQLRRDDGSTLPVEVAIARLRDERGAPYAIFLRDISERLRAKAALEAARDAAEAGSRSKSSFLATISHEIRTPMNAIIGMLELLSMTKLDDRQRETVALVREASASLLVLIDDVLDFSKIEAGKLMLAPEPFALADLARNVARVFEASAREKGVRLECHLDDGLLEPTHLVDGHRLRQILSNFLSNAVKFTREGTVSLRVSAEPVEHDARGVRRQRLRIAVSDTGIGMAPETVAKLFRPFEQADSATTREFGGTGLGLAISRRIAELMGGRIDVQSRLGTGTQITLTVELPVVAGGAVNSLDAFTRTNVMEAIGMEAERGGAPAEPAEPEILVVDDHPTNLRLLRQQLRVLGHVADCAENGARALEAFGQRRWRLVISDCQMPGMDGYEFARRLRAHEKRNKLGRTPLLGFTANIHREAIDACLAAGMDDVLTKPAELAGLRAKLERWLGPPLPRKTTAFGPATPRATQPLNIPPIAFAPPLPRDAMLYEPRRLLDAAGGDPDQVSEVASEFVESALADLDAVRRAAAGGDTEAMRRAAHRLKGAARVIGAGHLAEAAARIEEQAVPGATLPGARPETALVTADFTRIVGPHVRAMLRVDGFDTQPPVAGGSPAASLPAARLAPPPVPTAPTGGSPVATQPGAPAREARIAAQVSDLIANFERLRTALPVRRPGRGDDRSG</sequence>
<dbReference type="Gene3D" id="3.30.565.10">
    <property type="entry name" value="Histidine kinase-like ATPase, C-terminal domain"/>
    <property type="match status" value="1"/>
</dbReference>
<dbReference type="GO" id="GO:0005524">
    <property type="term" value="F:ATP binding"/>
    <property type="evidence" value="ECO:0007669"/>
    <property type="project" value="UniProtKB-KW"/>
</dbReference>
<dbReference type="InterPro" id="IPR011006">
    <property type="entry name" value="CheY-like_superfamily"/>
</dbReference>
<keyword evidence="9" id="KW-0547">Nucleotide-binding</keyword>